<dbReference type="OrthoDB" id="5296272at2"/>
<reference evidence="3" key="1">
    <citation type="submission" date="2016-10" db="EMBL/GenBank/DDBJ databases">
        <authorList>
            <person name="Varghese N."/>
        </authorList>
    </citation>
    <scope>NUCLEOTIDE SEQUENCE [LARGE SCALE GENOMIC DNA]</scope>
    <source>
        <strain evidence="3">DSM 17980</strain>
    </source>
</reference>
<dbReference type="GO" id="GO:0051131">
    <property type="term" value="P:chaperone-mediated protein complex assembly"/>
    <property type="evidence" value="ECO:0007669"/>
    <property type="project" value="InterPro"/>
</dbReference>
<dbReference type="Proteomes" id="UP000183508">
    <property type="component" value="Unassembled WGS sequence"/>
</dbReference>
<dbReference type="PANTHER" id="PTHR43680:SF2">
    <property type="entry name" value="NITRATE REDUCTASE MOLYBDENUM COFACTOR ASSEMBLY CHAPERONE NARJ"/>
    <property type="match status" value="1"/>
</dbReference>
<organism evidence="2 3">
    <name type="scientific">Alicyclobacillus macrosporangiidus</name>
    <dbReference type="NCBI Taxonomy" id="392015"/>
    <lineage>
        <taxon>Bacteria</taxon>
        <taxon>Bacillati</taxon>
        <taxon>Bacillota</taxon>
        <taxon>Bacilli</taxon>
        <taxon>Bacillales</taxon>
        <taxon>Alicyclobacillaceae</taxon>
        <taxon>Alicyclobacillus</taxon>
    </lineage>
</organism>
<accession>A0A1I7F5I3</accession>
<dbReference type="InterPro" id="IPR020945">
    <property type="entry name" value="DMSO/NO3_reduct_chaperone"/>
</dbReference>
<dbReference type="EMBL" id="FPBV01000001">
    <property type="protein sequence ID" value="SFU31443.1"/>
    <property type="molecule type" value="Genomic_DNA"/>
</dbReference>
<evidence type="ECO:0000313" key="3">
    <source>
        <dbReference type="Proteomes" id="UP000183508"/>
    </source>
</evidence>
<dbReference type="InterPro" id="IPR003765">
    <property type="entry name" value="NO3_reductase_chaperone_NarJ"/>
</dbReference>
<dbReference type="GO" id="GO:0042128">
    <property type="term" value="P:nitrate assimilation"/>
    <property type="evidence" value="ECO:0007669"/>
    <property type="project" value="UniProtKB-KW"/>
</dbReference>
<gene>
    <name evidence="2" type="ORF">SAMN05421543_10173</name>
</gene>
<dbReference type="PANTHER" id="PTHR43680">
    <property type="entry name" value="NITRATE REDUCTASE MOLYBDENUM COFACTOR ASSEMBLY CHAPERONE"/>
    <property type="match status" value="1"/>
</dbReference>
<evidence type="ECO:0000256" key="1">
    <source>
        <dbReference type="ARBA" id="ARBA00023063"/>
    </source>
</evidence>
<dbReference type="SUPFAM" id="SSF89155">
    <property type="entry name" value="TorD-like"/>
    <property type="match status" value="1"/>
</dbReference>
<keyword evidence="1" id="KW-0534">Nitrate assimilation</keyword>
<dbReference type="AlphaFoldDB" id="A0A1I7F5I3"/>
<dbReference type="RefSeq" id="WP_074948502.1">
    <property type="nucleotide sequence ID" value="NZ_FPBV01000001.1"/>
</dbReference>
<keyword evidence="3" id="KW-1185">Reference proteome</keyword>
<name>A0A1I7F5I3_9BACL</name>
<protein>
    <submittedName>
        <fullName evidence="2">Nitrate reductase delta subunit</fullName>
    </submittedName>
</protein>
<dbReference type="InterPro" id="IPR036411">
    <property type="entry name" value="TorD-like_sf"/>
</dbReference>
<proteinExistence type="predicted"/>
<dbReference type="NCBIfam" id="TIGR00684">
    <property type="entry name" value="narJ"/>
    <property type="match status" value="1"/>
</dbReference>
<dbReference type="STRING" id="392015.SAMN05421543_10173"/>
<dbReference type="Pfam" id="PF02613">
    <property type="entry name" value="Nitrate_red_del"/>
    <property type="match status" value="1"/>
</dbReference>
<dbReference type="GO" id="GO:0016530">
    <property type="term" value="F:metallochaperone activity"/>
    <property type="evidence" value="ECO:0007669"/>
    <property type="project" value="TreeGrafter"/>
</dbReference>
<sequence>MDRADRLKLASVLLAYPGDDFPAWLEEAARLAEETADAEVSAAVAALRAMPMAELARCYVATFDMQETTALYLTAHELGDSRERGAALLRLHAMLRAAGLEPVRGELPDYLPLLLEFLAAKPAGMPTEALEKRLGTVCRAIAARLAATHPYRPLFVLVAACLPAQDTDAPSLSPVWDPDAESDALPYPLVYD</sequence>
<dbReference type="GO" id="GO:0051082">
    <property type="term" value="F:unfolded protein binding"/>
    <property type="evidence" value="ECO:0007669"/>
    <property type="project" value="InterPro"/>
</dbReference>
<evidence type="ECO:0000313" key="2">
    <source>
        <dbReference type="EMBL" id="SFU31443.1"/>
    </source>
</evidence>